<name>A0A1H8JES7_9BACT</name>
<dbReference type="InterPro" id="IPR002125">
    <property type="entry name" value="CMP_dCMP_dom"/>
</dbReference>
<dbReference type="InterPro" id="IPR016193">
    <property type="entry name" value="Cytidine_deaminase-like"/>
</dbReference>
<comment type="function">
    <text evidence="1 9">Converts 2,5-diamino-6-(ribosylamino)-4(3h)-pyrimidinone 5'-phosphate into 5-amino-6-(ribosylamino)-2,4(1h,3h)-pyrimidinedione 5'-phosphate.</text>
</comment>
<evidence type="ECO:0000256" key="3">
    <source>
        <dbReference type="ARBA" id="ARBA00004910"/>
    </source>
</evidence>
<keyword evidence="6 9" id="KW-0521">NADP</keyword>
<feature type="binding site" evidence="11">
    <location>
        <position position="207"/>
    </location>
    <ligand>
        <name>NADP(+)</name>
        <dbReference type="ChEBI" id="CHEBI:58349"/>
    </ligand>
</feature>
<evidence type="ECO:0000256" key="10">
    <source>
        <dbReference type="PIRSR" id="PIRSR006769-1"/>
    </source>
</evidence>
<keyword evidence="9" id="KW-0378">Hydrolase</keyword>
<feature type="binding site" evidence="11">
    <location>
        <position position="211"/>
    </location>
    <ligand>
        <name>substrate</name>
    </ligand>
</feature>
<evidence type="ECO:0000313" key="15">
    <source>
        <dbReference type="Proteomes" id="UP000198984"/>
    </source>
</evidence>
<dbReference type="PANTHER" id="PTHR38011:SF7">
    <property type="entry name" value="2,5-DIAMINO-6-RIBOSYLAMINO-4(3H)-PYRIMIDINONE 5'-PHOSPHATE REDUCTASE"/>
    <property type="match status" value="1"/>
</dbReference>
<evidence type="ECO:0000256" key="11">
    <source>
        <dbReference type="PIRSR" id="PIRSR006769-2"/>
    </source>
</evidence>
<reference evidence="14 15" key="1">
    <citation type="submission" date="2016-10" db="EMBL/GenBank/DDBJ databases">
        <authorList>
            <person name="de Groot N.N."/>
        </authorList>
    </citation>
    <scope>NUCLEOTIDE SEQUENCE [LARGE SCALE GENOMIC DNA]</scope>
    <source>
        <strain evidence="14 15">DSM 21039</strain>
    </source>
</reference>
<comment type="catalytic activity">
    <reaction evidence="9">
        <text>5-amino-6-(5-phospho-D-ribitylamino)uracil + NADP(+) = 5-amino-6-(5-phospho-D-ribosylamino)uracil + NADPH + H(+)</text>
        <dbReference type="Rhea" id="RHEA:17845"/>
        <dbReference type="ChEBI" id="CHEBI:15378"/>
        <dbReference type="ChEBI" id="CHEBI:57783"/>
        <dbReference type="ChEBI" id="CHEBI:58349"/>
        <dbReference type="ChEBI" id="CHEBI:58421"/>
        <dbReference type="ChEBI" id="CHEBI:58453"/>
        <dbReference type="EC" id="1.1.1.193"/>
    </reaction>
</comment>
<dbReference type="EC" id="1.1.1.193" evidence="9"/>
<dbReference type="EMBL" id="FOBB01000013">
    <property type="protein sequence ID" value="SEN79131.1"/>
    <property type="molecule type" value="Genomic_DNA"/>
</dbReference>
<dbReference type="AlphaFoldDB" id="A0A1H8JES7"/>
<dbReference type="SUPFAM" id="SSF53927">
    <property type="entry name" value="Cytidine deaminase-like"/>
    <property type="match status" value="1"/>
</dbReference>
<dbReference type="PIRSF" id="PIRSF006769">
    <property type="entry name" value="RibD"/>
    <property type="match status" value="1"/>
</dbReference>
<dbReference type="InterPro" id="IPR004794">
    <property type="entry name" value="Eubact_RibD"/>
</dbReference>
<comment type="cofactor">
    <cofactor evidence="9 12">
        <name>Zn(2+)</name>
        <dbReference type="ChEBI" id="CHEBI:29105"/>
    </cofactor>
    <text evidence="9 12">Binds 1 zinc ion.</text>
</comment>
<dbReference type="SUPFAM" id="SSF53597">
    <property type="entry name" value="Dihydrofolate reductase-like"/>
    <property type="match status" value="1"/>
</dbReference>
<evidence type="ECO:0000256" key="9">
    <source>
        <dbReference type="PIRNR" id="PIRNR006769"/>
    </source>
</evidence>
<evidence type="ECO:0000313" key="14">
    <source>
        <dbReference type="EMBL" id="SEN79131.1"/>
    </source>
</evidence>
<dbReference type="InterPro" id="IPR002734">
    <property type="entry name" value="RibDG_C"/>
</dbReference>
<dbReference type="GO" id="GO:0009231">
    <property type="term" value="P:riboflavin biosynthetic process"/>
    <property type="evidence" value="ECO:0007669"/>
    <property type="project" value="UniProtKB-UniPathway"/>
</dbReference>
<feature type="binding site" evidence="12">
    <location>
        <position position="53"/>
    </location>
    <ligand>
        <name>Zn(2+)</name>
        <dbReference type="ChEBI" id="CHEBI:29105"/>
        <note>catalytic</note>
    </ligand>
</feature>
<dbReference type="Gene3D" id="3.40.140.10">
    <property type="entry name" value="Cytidine Deaminase, domain 2"/>
    <property type="match status" value="1"/>
</dbReference>
<feature type="binding site" evidence="12">
    <location>
        <position position="82"/>
    </location>
    <ligand>
        <name>Zn(2+)</name>
        <dbReference type="ChEBI" id="CHEBI:29105"/>
        <note>catalytic</note>
    </ligand>
</feature>
<sequence>MNPMHDELFMQRCLQLAQLGAGRVAPNPMVGALLVHQDRIISEGYHRVYGQAHAEVDCIERVPEADKYLIPQSTMYVTLEPCAHHGKTPPCADRIVKEGIPRVVIGCTDTFSQVSGKGIEKLQQAGIQVTVGVLERACRELNKRFFTYHEKKRPYIVLKWAQCPAGFMATLTGEPVRISNEYSDRLVHRWRNEEMAILVGTNTALTDDPRLNNRLWTGKSPVRAVIDRELKTPQHYHLWDGSVATWFFTEKASGTNGLTETVQIDFRQPLLPQVLEHLYERNINSVLVEGGAYLLQRFIEAGLWDEARVINGSTMLPDGVKAPVLPRALLMEQTTLQGDNITYYRNTE</sequence>
<dbReference type="Gene3D" id="3.40.430.10">
    <property type="entry name" value="Dihydrofolate Reductase, subunit A"/>
    <property type="match status" value="1"/>
</dbReference>
<evidence type="ECO:0000256" key="12">
    <source>
        <dbReference type="PIRSR" id="PIRSR006769-3"/>
    </source>
</evidence>
<feature type="binding site" evidence="11">
    <location>
        <position position="203"/>
    </location>
    <ligand>
        <name>substrate</name>
    </ligand>
</feature>
<feature type="binding site" evidence="11">
    <location>
        <position position="161"/>
    </location>
    <ligand>
        <name>NADP(+)</name>
        <dbReference type="ChEBI" id="CHEBI:58349"/>
    </ligand>
</feature>
<feature type="binding site" evidence="11">
    <location>
        <position position="289"/>
    </location>
    <ligand>
        <name>substrate</name>
    </ligand>
</feature>
<dbReference type="InterPro" id="IPR024072">
    <property type="entry name" value="DHFR-like_dom_sf"/>
</dbReference>
<comment type="catalytic activity">
    <reaction evidence="9">
        <text>2,5-diamino-6-hydroxy-4-(5-phosphoribosylamino)-pyrimidine + H2O + H(+) = 5-amino-6-(5-phospho-D-ribosylamino)uracil + NH4(+)</text>
        <dbReference type="Rhea" id="RHEA:21868"/>
        <dbReference type="ChEBI" id="CHEBI:15377"/>
        <dbReference type="ChEBI" id="CHEBI:15378"/>
        <dbReference type="ChEBI" id="CHEBI:28938"/>
        <dbReference type="ChEBI" id="CHEBI:58453"/>
        <dbReference type="ChEBI" id="CHEBI:58614"/>
        <dbReference type="EC" id="3.5.4.26"/>
    </reaction>
</comment>
<keyword evidence="9 12" id="KW-0479">Metal-binding</keyword>
<keyword evidence="8" id="KW-0511">Multifunctional enzyme</keyword>
<dbReference type="PROSITE" id="PS51747">
    <property type="entry name" value="CYT_DCMP_DEAMINASES_2"/>
    <property type="match status" value="1"/>
</dbReference>
<feature type="binding site" evidence="11">
    <location>
        <position position="191"/>
    </location>
    <ligand>
        <name>substrate</name>
    </ligand>
</feature>
<evidence type="ECO:0000256" key="2">
    <source>
        <dbReference type="ARBA" id="ARBA00004882"/>
    </source>
</evidence>
<dbReference type="STRING" id="573321.SAMN04488505_11316"/>
<evidence type="ECO:0000256" key="4">
    <source>
        <dbReference type="ARBA" id="ARBA00005259"/>
    </source>
</evidence>
<dbReference type="GO" id="GO:0046872">
    <property type="term" value="F:metal ion binding"/>
    <property type="evidence" value="ECO:0007669"/>
    <property type="project" value="UniProtKB-KW"/>
</dbReference>
<organism evidence="14 15">
    <name type="scientific">Chitinophaga rupis</name>
    <dbReference type="NCBI Taxonomy" id="573321"/>
    <lineage>
        <taxon>Bacteria</taxon>
        <taxon>Pseudomonadati</taxon>
        <taxon>Bacteroidota</taxon>
        <taxon>Chitinophagia</taxon>
        <taxon>Chitinophagales</taxon>
        <taxon>Chitinophagaceae</taxon>
        <taxon>Chitinophaga</taxon>
    </lineage>
</organism>
<dbReference type="EC" id="3.5.4.26" evidence="9"/>
<evidence type="ECO:0000259" key="13">
    <source>
        <dbReference type="PROSITE" id="PS51747"/>
    </source>
</evidence>
<gene>
    <name evidence="14" type="ORF">SAMN04488505_11316</name>
</gene>
<keyword evidence="7 9" id="KW-0560">Oxidoreductase</keyword>
<feature type="active site" description="Proton donor" evidence="10">
    <location>
        <position position="55"/>
    </location>
</feature>
<feature type="domain" description="CMP/dCMP-type deaminase" evidence="13">
    <location>
        <begin position="4"/>
        <end position="130"/>
    </location>
</feature>
<comment type="pathway">
    <text evidence="2 9">Cofactor biosynthesis; riboflavin biosynthesis; 5-amino-6-(D-ribitylamino)uracil from GTP: step 2/4.</text>
</comment>
<dbReference type="GO" id="GO:0008703">
    <property type="term" value="F:5-amino-6-(5-phosphoribosylamino)uracil reductase activity"/>
    <property type="evidence" value="ECO:0007669"/>
    <property type="project" value="UniProtKB-EC"/>
</dbReference>
<protein>
    <recommendedName>
        <fullName evidence="9">Riboflavin biosynthesis protein RibD</fullName>
    </recommendedName>
    <domain>
        <recommendedName>
            <fullName evidence="9">Diaminohydroxyphosphoribosylaminopyrimidine deaminase</fullName>
            <shortName evidence="9">DRAP deaminase</shortName>
            <ecNumber evidence="9">3.5.4.26</ecNumber>
        </recommendedName>
        <alternativeName>
            <fullName evidence="9">Riboflavin-specific deaminase</fullName>
        </alternativeName>
    </domain>
    <domain>
        <recommendedName>
            <fullName evidence="9">5-amino-6-(5-phosphoribosylamino)uracil reductase</fullName>
            <ecNumber evidence="9">1.1.1.193</ecNumber>
        </recommendedName>
        <alternativeName>
            <fullName evidence="9">HTP reductase</fullName>
        </alternativeName>
    </domain>
</protein>
<evidence type="ECO:0000256" key="5">
    <source>
        <dbReference type="ARBA" id="ARBA00007417"/>
    </source>
</evidence>
<feature type="binding site" evidence="12">
    <location>
        <position position="91"/>
    </location>
    <ligand>
        <name>Zn(2+)</name>
        <dbReference type="ChEBI" id="CHEBI:29105"/>
        <note>catalytic</note>
    </ligand>
</feature>
<dbReference type="Proteomes" id="UP000198984">
    <property type="component" value="Unassembled WGS sequence"/>
</dbReference>
<keyword evidence="9" id="KW-0686">Riboflavin biosynthesis</keyword>
<keyword evidence="9 12" id="KW-0862">Zinc</keyword>
<dbReference type="InterPro" id="IPR050765">
    <property type="entry name" value="Riboflavin_Biosynth_HTPR"/>
</dbReference>
<keyword evidence="15" id="KW-1185">Reference proteome</keyword>
<dbReference type="UniPathway" id="UPA00275">
    <property type="reaction ID" value="UER00401"/>
</dbReference>
<comment type="similarity">
    <text evidence="4 9">In the N-terminal section; belongs to the cytidine and deoxycytidylate deaminase family.</text>
</comment>
<evidence type="ECO:0000256" key="1">
    <source>
        <dbReference type="ARBA" id="ARBA00002151"/>
    </source>
</evidence>
<dbReference type="PANTHER" id="PTHR38011">
    <property type="entry name" value="DIHYDROFOLATE REDUCTASE FAMILY PROTEIN (AFU_ORTHOLOGUE AFUA_8G06820)"/>
    <property type="match status" value="1"/>
</dbReference>
<dbReference type="NCBIfam" id="TIGR00326">
    <property type="entry name" value="eubact_ribD"/>
    <property type="match status" value="1"/>
</dbReference>
<evidence type="ECO:0000256" key="7">
    <source>
        <dbReference type="ARBA" id="ARBA00023002"/>
    </source>
</evidence>
<feature type="binding site" evidence="11">
    <location>
        <position position="214"/>
    </location>
    <ligand>
        <name>substrate</name>
    </ligand>
</feature>
<proteinExistence type="inferred from homology"/>
<comment type="similarity">
    <text evidence="5 9">In the C-terminal section; belongs to the HTP reductase family.</text>
</comment>
<dbReference type="Pfam" id="PF00383">
    <property type="entry name" value="dCMP_cyt_deam_1"/>
    <property type="match status" value="1"/>
</dbReference>
<dbReference type="CDD" id="cd01284">
    <property type="entry name" value="Riboflavin_deaminase-reductase"/>
    <property type="match status" value="1"/>
</dbReference>
<accession>A0A1H8JES7</accession>
<dbReference type="GO" id="GO:0008835">
    <property type="term" value="F:diaminohydroxyphosphoribosylaminopyrimidine deaminase activity"/>
    <property type="evidence" value="ECO:0007669"/>
    <property type="project" value="UniProtKB-EC"/>
</dbReference>
<evidence type="ECO:0000256" key="6">
    <source>
        <dbReference type="ARBA" id="ARBA00022857"/>
    </source>
</evidence>
<evidence type="ECO:0000256" key="8">
    <source>
        <dbReference type="ARBA" id="ARBA00023268"/>
    </source>
</evidence>
<dbReference type="Pfam" id="PF01872">
    <property type="entry name" value="RibD_C"/>
    <property type="match status" value="1"/>
</dbReference>
<dbReference type="OrthoDB" id="9800865at2"/>
<comment type="pathway">
    <text evidence="3 9">Cofactor biosynthesis; riboflavin biosynthesis; 5-amino-6-(D-ribitylamino)uracil from GTP: step 3/4.</text>
</comment>